<dbReference type="PANTHER" id="PTHR31744">
    <property type="entry name" value="PROTEIN CUP-SHAPED COTYLEDON 2-RELATED"/>
    <property type="match status" value="1"/>
</dbReference>
<comment type="caution">
    <text evidence="7">The sequence shown here is derived from an EMBL/GenBank/DDBJ whole genome shotgun (WGS) entry which is preliminary data.</text>
</comment>
<sequence length="273" mass="31220">MEDMAPGFRFYPTEEELVSFYLHHKLEMEREDLNRLMDRVIPIVNIYEFNPWDLLQFSVYLCHKDPEQWFFFIPRQESEARGGRPKRLTTTGYWKATGSPGFVYSSGNRPIGVKRTMVFYKGRAPNGIKTEWKMNEYKAIEQGASSISATPTIDVQKKKKKKKLCDWQLRHEFSLCRVYKKSKCLRSFDRRPPAGGVQIIKPNAAAHQGEATAGEAASGYHKSHQMAGSPESSSSEDHGNPSQTGASNDSSATVFNYDELFWNLDGFWESQIP</sequence>
<name>A0A5B6V4B4_9ROSI</name>
<feature type="domain" description="NAC" evidence="6">
    <location>
        <begin position="4"/>
        <end position="181"/>
    </location>
</feature>
<gene>
    <name evidence="7" type="ORF">EPI10_008299</name>
</gene>
<feature type="compositionally biased region" description="Polar residues" evidence="5">
    <location>
        <begin position="240"/>
        <end position="251"/>
    </location>
</feature>
<evidence type="ECO:0000256" key="3">
    <source>
        <dbReference type="ARBA" id="ARBA00023163"/>
    </source>
</evidence>
<evidence type="ECO:0000313" key="8">
    <source>
        <dbReference type="Proteomes" id="UP000325315"/>
    </source>
</evidence>
<dbReference type="AlphaFoldDB" id="A0A5B6V4B4"/>
<feature type="region of interest" description="Disordered" evidence="5">
    <location>
        <begin position="206"/>
        <end position="251"/>
    </location>
</feature>
<keyword evidence="2" id="KW-0238">DNA-binding</keyword>
<proteinExistence type="predicted"/>
<dbReference type="InterPro" id="IPR036093">
    <property type="entry name" value="NAC_dom_sf"/>
</dbReference>
<evidence type="ECO:0000256" key="1">
    <source>
        <dbReference type="ARBA" id="ARBA00023015"/>
    </source>
</evidence>
<keyword evidence="8" id="KW-1185">Reference proteome</keyword>
<protein>
    <submittedName>
        <fullName evidence="7">NAC domain-containing protein 90-like isoform X1</fullName>
    </submittedName>
</protein>
<keyword evidence="1" id="KW-0805">Transcription regulation</keyword>
<dbReference type="SUPFAM" id="SSF101941">
    <property type="entry name" value="NAC domain"/>
    <property type="match status" value="1"/>
</dbReference>
<evidence type="ECO:0000256" key="4">
    <source>
        <dbReference type="ARBA" id="ARBA00023242"/>
    </source>
</evidence>
<reference evidence="8" key="1">
    <citation type="journal article" date="2019" name="Plant Biotechnol. J.">
        <title>Genome sequencing of the Australian wild diploid species Gossypium australe highlights disease resistance and delayed gland morphogenesis.</title>
        <authorList>
            <person name="Cai Y."/>
            <person name="Cai X."/>
            <person name="Wang Q."/>
            <person name="Wang P."/>
            <person name="Zhang Y."/>
            <person name="Cai C."/>
            <person name="Xu Y."/>
            <person name="Wang K."/>
            <person name="Zhou Z."/>
            <person name="Wang C."/>
            <person name="Geng S."/>
            <person name="Li B."/>
            <person name="Dong Q."/>
            <person name="Hou Y."/>
            <person name="Wang H."/>
            <person name="Ai P."/>
            <person name="Liu Z."/>
            <person name="Yi F."/>
            <person name="Sun M."/>
            <person name="An G."/>
            <person name="Cheng J."/>
            <person name="Zhang Y."/>
            <person name="Shi Q."/>
            <person name="Xie Y."/>
            <person name="Shi X."/>
            <person name="Chang Y."/>
            <person name="Huang F."/>
            <person name="Chen Y."/>
            <person name="Hong S."/>
            <person name="Mi L."/>
            <person name="Sun Q."/>
            <person name="Zhang L."/>
            <person name="Zhou B."/>
            <person name="Peng R."/>
            <person name="Zhang X."/>
            <person name="Liu F."/>
        </authorList>
    </citation>
    <scope>NUCLEOTIDE SEQUENCE [LARGE SCALE GENOMIC DNA]</scope>
    <source>
        <strain evidence="8">cv. PA1801</strain>
    </source>
</reference>
<keyword evidence="3" id="KW-0804">Transcription</keyword>
<dbReference type="InterPro" id="IPR003441">
    <property type="entry name" value="NAC-dom"/>
</dbReference>
<evidence type="ECO:0000256" key="5">
    <source>
        <dbReference type="SAM" id="MobiDB-lite"/>
    </source>
</evidence>
<dbReference type="OrthoDB" id="622307at2759"/>
<dbReference type="GO" id="GO:0003677">
    <property type="term" value="F:DNA binding"/>
    <property type="evidence" value="ECO:0007669"/>
    <property type="project" value="UniProtKB-KW"/>
</dbReference>
<evidence type="ECO:0000256" key="2">
    <source>
        <dbReference type="ARBA" id="ARBA00023125"/>
    </source>
</evidence>
<dbReference type="GO" id="GO:0006355">
    <property type="term" value="P:regulation of DNA-templated transcription"/>
    <property type="evidence" value="ECO:0007669"/>
    <property type="project" value="InterPro"/>
</dbReference>
<dbReference type="Proteomes" id="UP000325315">
    <property type="component" value="Unassembled WGS sequence"/>
</dbReference>
<keyword evidence="4" id="KW-0539">Nucleus</keyword>
<dbReference type="EMBL" id="SMMG02000008">
    <property type="protein sequence ID" value="KAA3463992.1"/>
    <property type="molecule type" value="Genomic_DNA"/>
</dbReference>
<organism evidence="7 8">
    <name type="scientific">Gossypium australe</name>
    <dbReference type="NCBI Taxonomy" id="47621"/>
    <lineage>
        <taxon>Eukaryota</taxon>
        <taxon>Viridiplantae</taxon>
        <taxon>Streptophyta</taxon>
        <taxon>Embryophyta</taxon>
        <taxon>Tracheophyta</taxon>
        <taxon>Spermatophyta</taxon>
        <taxon>Magnoliopsida</taxon>
        <taxon>eudicotyledons</taxon>
        <taxon>Gunneridae</taxon>
        <taxon>Pentapetalae</taxon>
        <taxon>rosids</taxon>
        <taxon>malvids</taxon>
        <taxon>Malvales</taxon>
        <taxon>Malvaceae</taxon>
        <taxon>Malvoideae</taxon>
        <taxon>Gossypium</taxon>
    </lineage>
</organism>
<evidence type="ECO:0000313" key="7">
    <source>
        <dbReference type="EMBL" id="KAA3463992.1"/>
    </source>
</evidence>
<dbReference type="Pfam" id="PF02365">
    <property type="entry name" value="NAM"/>
    <property type="match status" value="1"/>
</dbReference>
<dbReference type="PROSITE" id="PS51005">
    <property type="entry name" value="NAC"/>
    <property type="match status" value="1"/>
</dbReference>
<dbReference type="Gene3D" id="2.170.150.80">
    <property type="entry name" value="NAC domain"/>
    <property type="match status" value="1"/>
</dbReference>
<accession>A0A5B6V4B4</accession>
<evidence type="ECO:0000259" key="6">
    <source>
        <dbReference type="PROSITE" id="PS51005"/>
    </source>
</evidence>
<dbReference type="PANTHER" id="PTHR31744:SF220">
    <property type="entry name" value="LOW QUALITY PROTEIN: NAC DOMAIN-CONTAINING PROTEIN 90-LIKE"/>
    <property type="match status" value="1"/>
</dbReference>